<dbReference type="OrthoDB" id="9799980at2"/>
<dbReference type="Pfam" id="PF03575">
    <property type="entry name" value="Peptidase_S51"/>
    <property type="match status" value="1"/>
</dbReference>
<keyword evidence="5" id="KW-0732">Signal</keyword>
<sequence>MPLNRLLTLGVGACTAVALSVPIAAAPASAAPNHHHRTGGSLVLVGGALADDNAEIYGDIVRLAGGPGKARIGIFTAAAPVPAEDPDADTPDCNNSVCNGEYYAKLFKTYGVADAQWIPIDLDHPKAAEDPKVVAQISSMTGFFFGGGDQYRYVTTMTRGDAQRDTPALAAVRRKLRDGAVVAGTSAGAQIMAGRDMITGGSVDPGLRDGAKPGYFDDGDVLGYLPKGGFGFFTAGLLDTHFSRRGREARSIRLAADTHHQRVFGLDENTALEVTGVGGRAQSLRVLGQRGVSVLDLRRARVTDNAGVWGIEGVRWSRLTAGDAYRANGWRPVFAAGKTPVTGADGPCTVPPSDDVFYDYGLVGLAEGLAEQAGCEAVHGTSYEKDPQWAAELTRGKGFAAYRGAGVPLSFTGVVIGISPA</sequence>
<evidence type="ECO:0000313" key="7">
    <source>
        <dbReference type="Proteomes" id="UP000199504"/>
    </source>
</evidence>
<dbReference type="PANTHER" id="PTHR36175">
    <property type="entry name" value="CYANOPHYCINASE"/>
    <property type="match status" value="1"/>
</dbReference>
<keyword evidence="3" id="KW-0378">Hydrolase</keyword>
<gene>
    <name evidence="6" type="ORF">GA0070564_101980</name>
</gene>
<evidence type="ECO:0000256" key="4">
    <source>
        <dbReference type="ARBA" id="ARBA00022825"/>
    </source>
</evidence>
<proteinExistence type="inferred from homology"/>
<accession>A0A1C4V6B3</accession>
<dbReference type="PANTHER" id="PTHR36175:SF1">
    <property type="entry name" value="CYANOPHYCINASE"/>
    <property type="match status" value="1"/>
</dbReference>
<name>A0A1C4V6B3_9ACTN</name>
<dbReference type="EMBL" id="FMCX01000001">
    <property type="protein sequence ID" value="SCE79351.1"/>
    <property type="molecule type" value="Genomic_DNA"/>
</dbReference>
<dbReference type="GO" id="GO:0006508">
    <property type="term" value="P:proteolysis"/>
    <property type="evidence" value="ECO:0007669"/>
    <property type="project" value="UniProtKB-KW"/>
</dbReference>
<dbReference type="SUPFAM" id="SSF52317">
    <property type="entry name" value="Class I glutamine amidotransferase-like"/>
    <property type="match status" value="1"/>
</dbReference>
<evidence type="ECO:0000256" key="2">
    <source>
        <dbReference type="ARBA" id="ARBA00022670"/>
    </source>
</evidence>
<dbReference type="InterPro" id="IPR029062">
    <property type="entry name" value="Class_I_gatase-like"/>
</dbReference>
<evidence type="ECO:0000313" key="6">
    <source>
        <dbReference type="EMBL" id="SCE79351.1"/>
    </source>
</evidence>
<comment type="similarity">
    <text evidence="1">Belongs to the peptidase S51 family.</text>
</comment>
<evidence type="ECO:0000256" key="1">
    <source>
        <dbReference type="ARBA" id="ARBA00006534"/>
    </source>
</evidence>
<dbReference type="RefSeq" id="WP_091603037.1">
    <property type="nucleotide sequence ID" value="NZ_FMCX01000001.1"/>
</dbReference>
<keyword evidence="7" id="KW-1185">Reference proteome</keyword>
<reference evidence="7" key="1">
    <citation type="submission" date="2016-06" db="EMBL/GenBank/DDBJ databases">
        <authorList>
            <person name="Varghese N."/>
            <person name="Submissions Spin"/>
        </authorList>
    </citation>
    <scope>NUCLEOTIDE SEQUENCE [LARGE SCALE GENOMIC DNA]</scope>
    <source>
        <strain evidence="7">DSM 44830</strain>
    </source>
</reference>
<evidence type="ECO:0000256" key="3">
    <source>
        <dbReference type="ARBA" id="ARBA00022801"/>
    </source>
</evidence>
<dbReference type="STRING" id="262898.GA0070564_101980"/>
<dbReference type="InterPro" id="IPR005320">
    <property type="entry name" value="Peptidase_S51"/>
</dbReference>
<keyword evidence="4" id="KW-0720">Serine protease</keyword>
<feature type="chain" id="PRO_5008705541" evidence="5">
    <location>
        <begin position="31"/>
        <end position="421"/>
    </location>
</feature>
<organism evidence="6 7">
    <name type="scientific">Micromonospora mirobrigensis</name>
    <dbReference type="NCBI Taxonomy" id="262898"/>
    <lineage>
        <taxon>Bacteria</taxon>
        <taxon>Bacillati</taxon>
        <taxon>Actinomycetota</taxon>
        <taxon>Actinomycetes</taxon>
        <taxon>Micromonosporales</taxon>
        <taxon>Micromonosporaceae</taxon>
        <taxon>Micromonospora</taxon>
    </lineage>
</organism>
<dbReference type="CDD" id="cd03145">
    <property type="entry name" value="GAT1_cyanophycinase"/>
    <property type="match status" value="1"/>
</dbReference>
<dbReference type="Proteomes" id="UP000199504">
    <property type="component" value="Unassembled WGS sequence"/>
</dbReference>
<evidence type="ECO:0000256" key="5">
    <source>
        <dbReference type="SAM" id="SignalP"/>
    </source>
</evidence>
<feature type="signal peptide" evidence="5">
    <location>
        <begin position="1"/>
        <end position="30"/>
    </location>
</feature>
<dbReference type="GO" id="GO:0008236">
    <property type="term" value="F:serine-type peptidase activity"/>
    <property type="evidence" value="ECO:0007669"/>
    <property type="project" value="UniProtKB-KW"/>
</dbReference>
<dbReference type="AlphaFoldDB" id="A0A1C4V6B3"/>
<dbReference type="Gene3D" id="3.40.50.880">
    <property type="match status" value="1"/>
</dbReference>
<keyword evidence="2" id="KW-0645">Protease</keyword>
<protein>
    <submittedName>
        <fullName evidence="6">Cyanophycinase</fullName>
    </submittedName>
</protein>